<evidence type="ECO:0000259" key="3">
    <source>
        <dbReference type="PROSITE" id="PS50110"/>
    </source>
</evidence>
<keyword evidence="5" id="KW-1185">Reference proteome</keyword>
<comment type="caution">
    <text evidence="4">The sequence shown here is derived from an EMBL/GenBank/DDBJ whole genome shotgun (WGS) entry which is preliminary data.</text>
</comment>
<evidence type="ECO:0000313" key="4">
    <source>
        <dbReference type="EMBL" id="MFC0252126.1"/>
    </source>
</evidence>
<dbReference type="SUPFAM" id="SSF52172">
    <property type="entry name" value="CheY-like"/>
    <property type="match status" value="1"/>
</dbReference>
<dbReference type="RefSeq" id="WP_379678877.1">
    <property type="nucleotide sequence ID" value="NZ_JBHLWP010000009.1"/>
</dbReference>
<dbReference type="Gene3D" id="3.40.50.2300">
    <property type="match status" value="1"/>
</dbReference>
<evidence type="ECO:0000256" key="2">
    <source>
        <dbReference type="PROSITE-ProRule" id="PRU00169"/>
    </source>
</evidence>
<dbReference type="PANTHER" id="PTHR44591:SF3">
    <property type="entry name" value="RESPONSE REGULATORY DOMAIN-CONTAINING PROTEIN"/>
    <property type="match status" value="1"/>
</dbReference>
<evidence type="ECO:0000313" key="5">
    <source>
        <dbReference type="Proteomes" id="UP001589773"/>
    </source>
</evidence>
<feature type="domain" description="Response regulatory" evidence="3">
    <location>
        <begin position="6"/>
        <end position="123"/>
    </location>
</feature>
<keyword evidence="1 2" id="KW-0597">Phosphoprotein</keyword>
<name>A0ABV6FFE4_9BURK</name>
<gene>
    <name evidence="4" type="ORF">ACFFJK_09515</name>
</gene>
<dbReference type="EMBL" id="JBHLWP010000009">
    <property type="protein sequence ID" value="MFC0252126.1"/>
    <property type="molecule type" value="Genomic_DNA"/>
</dbReference>
<feature type="modified residue" description="4-aspartylphosphate" evidence="2">
    <location>
        <position position="55"/>
    </location>
</feature>
<dbReference type="InterPro" id="IPR050595">
    <property type="entry name" value="Bact_response_regulator"/>
</dbReference>
<accession>A0ABV6FFE4</accession>
<reference evidence="4 5" key="1">
    <citation type="submission" date="2024-09" db="EMBL/GenBank/DDBJ databases">
        <authorList>
            <person name="Sun Q."/>
            <person name="Mori K."/>
        </authorList>
    </citation>
    <scope>NUCLEOTIDE SEQUENCE [LARGE SCALE GENOMIC DNA]</scope>
    <source>
        <strain evidence="4 5">CCM 7792</strain>
    </source>
</reference>
<dbReference type="InterPro" id="IPR001789">
    <property type="entry name" value="Sig_transdc_resp-reg_receiver"/>
</dbReference>
<proteinExistence type="predicted"/>
<dbReference type="PROSITE" id="PS50110">
    <property type="entry name" value="RESPONSE_REGULATORY"/>
    <property type="match status" value="1"/>
</dbReference>
<organism evidence="4 5">
    <name type="scientific">Massilia consociata</name>
    <dbReference type="NCBI Taxonomy" id="760117"/>
    <lineage>
        <taxon>Bacteria</taxon>
        <taxon>Pseudomonadati</taxon>
        <taxon>Pseudomonadota</taxon>
        <taxon>Betaproteobacteria</taxon>
        <taxon>Burkholderiales</taxon>
        <taxon>Oxalobacteraceae</taxon>
        <taxon>Telluria group</taxon>
        <taxon>Massilia</taxon>
    </lineage>
</organism>
<evidence type="ECO:0000256" key="1">
    <source>
        <dbReference type="ARBA" id="ARBA00022553"/>
    </source>
</evidence>
<dbReference type="Proteomes" id="UP001589773">
    <property type="component" value="Unassembled WGS sequence"/>
</dbReference>
<dbReference type="SMART" id="SM00448">
    <property type="entry name" value="REC"/>
    <property type="match status" value="1"/>
</dbReference>
<dbReference type="Pfam" id="PF00072">
    <property type="entry name" value="Response_reg"/>
    <property type="match status" value="1"/>
</dbReference>
<sequence>MITKQLILNVDDYDQARYVKTRLLQNAGFLVEEACCGHDALELAHKLRPGVVLLDVKLPDIDGLEVCRRIKADPATRSVGVVHTSSAFITEQDIRKGLGSGADNYIPVPFQPHELIAAIRAVLH</sequence>
<dbReference type="InterPro" id="IPR011006">
    <property type="entry name" value="CheY-like_superfamily"/>
</dbReference>
<dbReference type="PANTHER" id="PTHR44591">
    <property type="entry name" value="STRESS RESPONSE REGULATOR PROTEIN 1"/>
    <property type="match status" value="1"/>
</dbReference>
<protein>
    <submittedName>
        <fullName evidence="4">Response regulator transcription factor</fullName>
    </submittedName>
</protein>